<sequence>MDLENYKEGNKQVKDSKIDLFVQKYEEFTIYDDETIDCAFARFNTIITSLKALDESFLSRNHVRKFLRDLPTKWHSKVTTIEESKDLLTLSLDELIDNLKVYEVVLKKDSKKSKIRKEKYKSLALNARKISSDEEGSCSDSDDEEYAMAVRDFKKFFRRRGKFVRQPHDDKKNIQKVRKDKKEKKDRRFLALGWLLEEIHVTWAHLEKKRTRLRTTPNLLKIYAYSGWRRRRRHKATPS</sequence>
<dbReference type="PANTHER" id="PTHR34676">
    <property type="entry name" value="DUF4219 DOMAIN-CONTAINING PROTEIN-RELATED"/>
    <property type="match status" value="1"/>
</dbReference>
<dbReference type="EMBL" id="BQNB010018458">
    <property type="protein sequence ID" value="GJT74648.1"/>
    <property type="molecule type" value="Genomic_DNA"/>
</dbReference>
<reference evidence="1" key="2">
    <citation type="submission" date="2022-01" db="EMBL/GenBank/DDBJ databases">
        <authorList>
            <person name="Yamashiro T."/>
            <person name="Shiraishi A."/>
            <person name="Satake H."/>
            <person name="Nakayama K."/>
        </authorList>
    </citation>
    <scope>NUCLEOTIDE SEQUENCE</scope>
</reference>
<dbReference type="Proteomes" id="UP001151760">
    <property type="component" value="Unassembled WGS sequence"/>
</dbReference>
<organism evidence="1 2">
    <name type="scientific">Tanacetum coccineum</name>
    <dbReference type="NCBI Taxonomy" id="301880"/>
    <lineage>
        <taxon>Eukaryota</taxon>
        <taxon>Viridiplantae</taxon>
        <taxon>Streptophyta</taxon>
        <taxon>Embryophyta</taxon>
        <taxon>Tracheophyta</taxon>
        <taxon>Spermatophyta</taxon>
        <taxon>Magnoliopsida</taxon>
        <taxon>eudicotyledons</taxon>
        <taxon>Gunneridae</taxon>
        <taxon>Pentapetalae</taxon>
        <taxon>asterids</taxon>
        <taxon>campanulids</taxon>
        <taxon>Asterales</taxon>
        <taxon>Asteraceae</taxon>
        <taxon>Asteroideae</taxon>
        <taxon>Anthemideae</taxon>
        <taxon>Anthemidinae</taxon>
        <taxon>Tanacetum</taxon>
    </lineage>
</organism>
<accession>A0ABQ5GIK7</accession>
<gene>
    <name evidence="1" type="ORF">Tco_1041373</name>
</gene>
<keyword evidence="2" id="KW-1185">Reference proteome</keyword>
<protein>
    <recommendedName>
        <fullName evidence="3">UBN2 domain-containing protein</fullName>
    </recommendedName>
</protein>
<evidence type="ECO:0008006" key="3">
    <source>
        <dbReference type="Google" id="ProtNLM"/>
    </source>
</evidence>
<evidence type="ECO:0000313" key="1">
    <source>
        <dbReference type="EMBL" id="GJT74648.1"/>
    </source>
</evidence>
<reference evidence="1" key="1">
    <citation type="journal article" date="2022" name="Int. J. Mol. Sci.">
        <title>Draft Genome of Tanacetum Coccineum: Genomic Comparison of Closely Related Tanacetum-Family Plants.</title>
        <authorList>
            <person name="Yamashiro T."/>
            <person name="Shiraishi A."/>
            <person name="Nakayama K."/>
            <person name="Satake H."/>
        </authorList>
    </citation>
    <scope>NUCLEOTIDE SEQUENCE</scope>
</reference>
<evidence type="ECO:0000313" key="2">
    <source>
        <dbReference type="Proteomes" id="UP001151760"/>
    </source>
</evidence>
<proteinExistence type="predicted"/>
<dbReference type="PANTHER" id="PTHR34676:SF8">
    <property type="entry name" value="TRANSMEMBRANE PROTEIN"/>
    <property type="match status" value="1"/>
</dbReference>
<dbReference type="Pfam" id="PF14223">
    <property type="entry name" value="Retrotran_gag_2"/>
    <property type="match status" value="1"/>
</dbReference>
<name>A0ABQ5GIK7_9ASTR</name>
<comment type="caution">
    <text evidence="1">The sequence shown here is derived from an EMBL/GenBank/DDBJ whole genome shotgun (WGS) entry which is preliminary data.</text>
</comment>